<evidence type="ECO:0000313" key="2">
    <source>
        <dbReference type="Proteomes" id="UP000736335"/>
    </source>
</evidence>
<dbReference type="InterPro" id="IPR006461">
    <property type="entry name" value="PLAC_motif_containing"/>
</dbReference>
<dbReference type="Pfam" id="PF04749">
    <property type="entry name" value="PLAC8"/>
    <property type="match status" value="1"/>
</dbReference>
<keyword evidence="2" id="KW-1185">Reference proteome</keyword>
<dbReference type="OrthoDB" id="1045822at2759"/>
<accession>A0A9P6HDF6</accession>
<comment type="caution">
    <text evidence="1">The sequence shown here is derived from an EMBL/GenBank/DDBJ whole genome shotgun (WGS) entry which is preliminary data.</text>
</comment>
<dbReference type="NCBIfam" id="TIGR01571">
    <property type="entry name" value="A_thal_Cys_rich"/>
    <property type="match status" value="1"/>
</dbReference>
<protein>
    <submittedName>
        <fullName evidence="1">PLAC8-domain-containing protein</fullName>
    </submittedName>
</protein>
<reference evidence="1" key="2">
    <citation type="submission" date="2020-11" db="EMBL/GenBank/DDBJ databases">
        <authorList>
            <consortium name="DOE Joint Genome Institute"/>
            <person name="Kuo A."/>
            <person name="Miyauchi S."/>
            <person name="Kiss E."/>
            <person name="Drula E."/>
            <person name="Kohler A."/>
            <person name="Sanchez-Garcia M."/>
            <person name="Andreopoulos B."/>
            <person name="Barry K.W."/>
            <person name="Bonito G."/>
            <person name="Buee M."/>
            <person name="Carver A."/>
            <person name="Chen C."/>
            <person name="Cichocki N."/>
            <person name="Clum A."/>
            <person name="Culley D."/>
            <person name="Crous P.W."/>
            <person name="Fauchery L."/>
            <person name="Girlanda M."/>
            <person name="Hayes R."/>
            <person name="Keri Z."/>
            <person name="Labutti K."/>
            <person name="Lipzen A."/>
            <person name="Lombard V."/>
            <person name="Magnuson J."/>
            <person name="Maillard F."/>
            <person name="Morin E."/>
            <person name="Murat C."/>
            <person name="Nolan M."/>
            <person name="Ohm R."/>
            <person name="Pangilinan J."/>
            <person name="Pereira M."/>
            <person name="Perotto S."/>
            <person name="Peter M."/>
            <person name="Riley R."/>
            <person name="Sitrit Y."/>
            <person name="Stielow B."/>
            <person name="Szollosi G."/>
            <person name="Zifcakova L."/>
            <person name="Stursova M."/>
            <person name="Spatafora J.W."/>
            <person name="Tedersoo L."/>
            <person name="Vaario L.-M."/>
            <person name="Yamada A."/>
            <person name="Yan M."/>
            <person name="Wang P."/>
            <person name="Xu J."/>
            <person name="Bruns T."/>
            <person name="Baldrian P."/>
            <person name="Vilgalys R."/>
            <person name="Henrissat B."/>
            <person name="Grigoriev I.V."/>
            <person name="Hibbett D."/>
            <person name="Nagy L.G."/>
            <person name="Martin F.M."/>
        </authorList>
    </citation>
    <scope>NUCLEOTIDE SEQUENCE</scope>
    <source>
        <strain evidence="1">UH-Tt-Lm1</strain>
    </source>
</reference>
<sequence length="140" mass="15292">MQIASNADNMPLDADGKRDWSNSLFGCFSDCGTCCIATFCPCIVYSQITSRLDHLATRGSPHPSGGEVFTSECLGYAVTRILGVSCLLQMGQRSSTRGRYNIAGDGFTDFLATWCCAPCDLVQESREIELEENSYGKQSY</sequence>
<dbReference type="AlphaFoldDB" id="A0A9P6HDF6"/>
<gene>
    <name evidence="1" type="ORF">BJ322DRAFT_1070404</name>
</gene>
<organism evidence="1 2">
    <name type="scientific">Thelephora terrestris</name>
    <dbReference type="NCBI Taxonomy" id="56493"/>
    <lineage>
        <taxon>Eukaryota</taxon>
        <taxon>Fungi</taxon>
        <taxon>Dikarya</taxon>
        <taxon>Basidiomycota</taxon>
        <taxon>Agaricomycotina</taxon>
        <taxon>Agaricomycetes</taxon>
        <taxon>Thelephorales</taxon>
        <taxon>Thelephoraceae</taxon>
        <taxon>Thelephora</taxon>
    </lineage>
</organism>
<reference evidence="1" key="1">
    <citation type="journal article" date="2020" name="Nat. Commun.">
        <title>Large-scale genome sequencing of mycorrhizal fungi provides insights into the early evolution of symbiotic traits.</title>
        <authorList>
            <person name="Miyauchi S."/>
            <person name="Kiss E."/>
            <person name="Kuo A."/>
            <person name="Drula E."/>
            <person name="Kohler A."/>
            <person name="Sanchez-Garcia M."/>
            <person name="Morin E."/>
            <person name="Andreopoulos B."/>
            <person name="Barry K.W."/>
            <person name="Bonito G."/>
            <person name="Buee M."/>
            <person name="Carver A."/>
            <person name="Chen C."/>
            <person name="Cichocki N."/>
            <person name="Clum A."/>
            <person name="Culley D."/>
            <person name="Crous P.W."/>
            <person name="Fauchery L."/>
            <person name="Girlanda M."/>
            <person name="Hayes R.D."/>
            <person name="Keri Z."/>
            <person name="LaButti K."/>
            <person name="Lipzen A."/>
            <person name="Lombard V."/>
            <person name="Magnuson J."/>
            <person name="Maillard F."/>
            <person name="Murat C."/>
            <person name="Nolan M."/>
            <person name="Ohm R.A."/>
            <person name="Pangilinan J."/>
            <person name="Pereira M.F."/>
            <person name="Perotto S."/>
            <person name="Peter M."/>
            <person name="Pfister S."/>
            <person name="Riley R."/>
            <person name="Sitrit Y."/>
            <person name="Stielow J.B."/>
            <person name="Szollosi G."/>
            <person name="Zifcakova L."/>
            <person name="Stursova M."/>
            <person name="Spatafora J.W."/>
            <person name="Tedersoo L."/>
            <person name="Vaario L.M."/>
            <person name="Yamada A."/>
            <person name="Yan M."/>
            <person name="Wang P."/>
            <person name="Xu J."/>
            <person name="Bruns T."/>
            <person name="Baldrian P."/>
            <person name="Vilgalys R."/>
            <person name="Dunand C."/>
            <person name="Henrissat B."/>
            <person name="Grigoriev I.V."/>
            <person name="Hibbett D."/>
            <person name="Nagy L.G."/>
            <person name="Martin F.M."/>
        </authorList>
    </citation>
    <scope>NUCLEOTIDE SEQUENCE</scope>
    <source>
        <strain evidence="1">UH-Tt-Lm1</strain>
    </source>
</reference>
<name>A0A9P6HDF6_9AGAM</name>
<dbReference type="EMBL" id="WIUZ02000010">
    <property type="protein sequence ID" value="KAF9783344.1"/>
    <property type="molecule type" value="Genomic_DNA"/>
</dbReference>
<dbReference type="PANTHER" id="PTHR15907">
    <property type="entry name" value="DUF614 FAMILY PROTEIN-RELATED"/>
    <property type="match status" value="1"/>
</dbReference>
<dbReference type="Proteomes" id="UP000736335">
    <property type="component" value="Unassembled WGS sequence"/>
</dbReference>
<evidence type="ECO:0000313" key="1">
    <source>
        <dbReference type="EMBL" id="KAF9783344.1"/>
    </source>
</evidence>
<proteinExistence type="predicted"/>